<dbReference type="InterPro" id="IPR051311">
    <property type="entry name" value="DedA_domain"/>
</dbReference>
<organism evidence="4 5">
    <name type="scientific">Sutcliffiella tianshenii</name>
    <dbReference type="NCBI Taxonomy" id="1463404"/>
    <lineage>
        <taxon>Bacteria</taxon>
        <taxon>Bacillati</taxon>
        <taxon>Bacillota</taxon>
        <taxon>Bacilli</taxon>
        <taxon>Bacillales</taxon>
        <taxon>Bacillaceae</taxon>
        <taxon>Sutcliffiella</taxon>
    </lineage>
</organism>
<comment type="similarity">
    <text evidence="1">Belongs to the DedA family.</text>
</comment>
<feature type="transmembrane region" description="Helical" evidence="2">
    <location>
        <begin position="21"/>
        <end position="42"/>
    </location>
</feature>
<feature type="transmembrane region" description="Helical" evidence="2">
    <location>
        <begin position="117"/>
        <end position="136"/>
    </location>
</feature>
<keyword evidence="2" id="KW-1133">Transmembrane helix</keyword>
<feature type="transmembrane region" description="Helical" evidence="2">
    <location>
        <begin position="78"/>
        <end position="97"/>
    </location>
</feature>
<feature type="transmembrane region" description="Helical" evidence="2">
    <location>
        <begin position="148"/>
        <end position="173"/>
    </location>
</feature>
<sequence length="297" mass="33355">MVHIGDVTALINNKNQLPLEVFLHLLIAVTSTYLLCTVFPTLLLTYKMVFLFIIIGITLVDFFLLLGKRYEYLKITKVAHFTVLIFVLLLFLVYYLTKFLVLTDMYGMENMLRDHESTAQVIFFLICMAQPIILPIPEAVTLPAGSAVFGPFTAAYLGFMGTLAGIVLMFFIARIGGVKLASKLVKEKHLRKYQEYMGKNETVILALLFIIPILPDEIICVGAGIGAVSFKRFFIIAAITKLFTTTLLAYSVYFATALSLTNTQLVVSSSILLLVIFISSITIKRMLEKSKRRLRSH</sequence>
<dbReference type="PANTHER" id="PTHR42709">
    <property type="entry name" value="ALKALINE PHOSPHATASE LIKE PROTEIN"/>
    <property type="match status" value="1"/>
</dbReference>
<keyword evidence="2" id="KW-0472">Membrane</keyword>
<feature type="transmembrane region" description="Helical" evidence="2">
    <location>
        <begin position="233"/>
        <end position="253"/>
    </location>
</feature>
<name>A0ABS2P1G2_9BACI</name>
<feature type="transmembrane region" description="Helical" evidence="2">
    <location>
        <begin position="48"/>
        <end position="66"/>
    </location>
</feature>
<dbReference type="Proteomes" id="UP000737402">
    <property type="component" value="Unassembled WGS sequence"/>
</dbReference>
<evidence type="ECO:0000313" key="4">
    <source>
        <dbReference type="EMBL" id="MBM7620782.1"/>
    </source>
</evidence>
<evidence type="ECO:0000256" key="2">
    <source>
        <dbReference type="SAM" id="Phobius"/>
    </source>
</evidence>
<protein>
    <submittedName>
        <fullName evidence="4">Membrane protein YdjX (TVP38/TMEM64 family)</fullName>
    </submittedName>
</protein>
<evidence type="ECO:0000259" key="3">
    <source>
        <dbReference type="Pfam" id="PF09335"/>
    </source>
</evidence>
<comment type="caution">
    <text evidence="4">The sequence shown here is derived from an EMBL/GenBank/DDBJ whole genome shotgun (WGS) entry which is preliminary data.</text>
</comment>
<feature type="domain" description="VTT" evidence="3">
    <location>
        <begin position="136"/>
        <end position="253"/>
    </location>
</feature>
<dbReference type="Pfam" id="PF09335">
    <property type="entry name" value="VTT_dom"/>
    <property type="match status" value="1"/>
</dbReference>
<keyword evidence="5" id="KW-1185">Reference proteome</keyword>
<feature type="transmembrane region" description="Helical" evidence="2">
    <location>
        <begin position="265"/>
        <end position="283"/>
    </location>
</feature>
<gene>
    <name evidence="4" type="ORF">JOC95_002637</name>
</gene>
<dbReference type="InterPro" id="IPR032816">
    <property type="entry name" value="VTT_dom"/>
</dbReference>
<reference evidence="4 5" key="1">
    <citation type="submission" date="2021-01" db="EMBL/GenBank/DDBJ databases">
        <title>Genomic Encyclopedia of Type Strains, Phase IV (KMG-IV): sequencing the most valuable type-strain genomes for metagenomic binning, comparative biology and taxonomic classification.</title>
        <authorList>
            <person name="Goeker M."/>
        </authorList>
    </citation>
    <scope>NUCLEOTIDE SEQUENCE [LARGE SCALE GENOMIC DNA]</scope>
    <source>
        <strain evidence="4 5">DSM 25879</strain>
    </source>
</reference>
<evidence type="ECO:0000313" key="5">
    <source>
        <dbReference type="Proteomes" id="UP000737402"/>
    </source>
</evidence>
<feature type="transmembrane region" description="Helical" evidence="2">
    <location>
        <begin position="203"/>
        <end position="226"/>
    </location>
</feature>
<keyword evidence="2" id="KW-0812">Transmembrane</keyword>
<evidence type="ECO:0000256" key="1">
    <source>
        <dbReference type="ARBA" id="ARBA00010792"/>
    </source>
</evidence>
<proteinExistence type="inferred from homology"/>
<accession>A0ABS2P1G2</accession>
<dbReference type="EMBL" id="JAFBED010000005">
    <property type="protein sequence ID" value="MBM7620782.1"/>
    <property type="molecule type" value="Genomic_DNA"/>
</dbReference>